<evidence type="ECO:0000256" key="2">
    <source>
        <dbReference type="ARBA" id="ARBA00022980"/>
    </source>
</evidence>
<dbReference type="AlphaFoldDB" id="A0A8C6DEP3"/>
<dbReference type="GO" id="GO:1990904">
    <property type="term" value="C:ribonucleoprotein complex"/>
    <property type="evidence" value="ECO:0007669"/>
    <property type="project" value="UniProtKB-KW"/>
</dbReference>
<evidence type="ECO:0000256" key="5">
    <source>
        <dbReference type="ARBA" id="ARBA00035403"/>
    </source>
</evidence>
<dbReference type="Proteomes" id="UP000694544">
    <property type="component" value="Unplaced"/>
</dbReference>
<accession>A0A8C6DEP3</accession>
<dbReference type="GO" id="GO:0006412">
    <property type="term" value="P:translation"/>
    <property type="evidence" value="ECO:0007669"/>
    <property type="project" value="InterPro"/>
</dbReference>
<dbReference type="GO" id="GO:0003735">
    <property type="term" value="F:structural constituent of ribosome"/>
    <property type="evidence" value="ECO:0007669"/>
    <property type="project" value="InterPro"/>
</dbReference>
<dbReference type="SMART" id="SM01405">
    <property type="entry name" value="Ribosomal_S6e"/>
    <property type="match status" value="1"/>
</dbReference>
<dbReference type="Ensembl" id="ENSMMST00000011818.1">
    <property type="protein sequence ID" value="ENSMMSP00000010700.1"/>
    <property type="gene ID" value="ENSMMSG00000008230.1"/>
</dbReference>
<proteinExistence type="inferred from homology"/>
<dbReference type="InterPro" id="IPR001377">
    <property type="entry name" value="Ribosomal_eS6"/>
</dbReference>
<dbReference type="PANTHER" id="PTHR11502">
    <property type="entry name" value="40S RIBOSOMAL PROTEIN S6"/>
    <property type="match status" value="1"/>
</dbReference>
<keyword evidence="2" id="KW-0689">Ribosomal protein</keyword>
<sequence>MCKGHSCYRPKRTGERMSKSVRDCIVDANLSVLNFVIVKKGETDISGLIDTTVACRLGPKSVSRICKLSVSLKKMT</sequence>
<evidence type="ECO:0000256" key="1">
    <source>
        <dbReference type="ARBA" id="ARBA00009312"/>
    </source>
</evidence>
<dbReference type="Pfam" id="PF01092">
    <property type="entry name" value="Ribosomal_S6e"/>
    <property type="match status" value="1"/>
</dbReference>
<name>A0A8C6DEP3_MOSMO</name>
<organism evidence="6 7">
    <name type="scientific">Moschus moschiferus</name>
    <name type="common">Siberian musk deer</name>
    <name type="synonym">Moschus sibiricus</name>
    <dbReference type="NCBI Taxonomy" id="68415"/>
    <lineage>
        <taxon>Eukaryota</taxon>
        <taxon>Metazoa</taxon>
        <taxon>Chordata</taxon>
        <taxon>Craniata</taxon>
        <taxon>Vertebrata</taxon>
        <taxon>Euteleostomi</taxon>
        <taxon>Mammalia</taxon>
        <taxon>Eutheria</taxon>
        <taxon>Laurasiatheria</taxon>
        <taxon>Artiodactyla</taxon>
        <taxon>Ruminantia</taxon>
        <taxon>Pecora</taxon>
        <taxon>Moschidae</taxon>
        <taxon>Moschus</taxon>
    </lineage>
</organism>
<evidence type="ECO:0000313" key="7">
    <source>
        <dbReference type="Proteomes" id="UP000694544"/>
    </source>
</evidence>
<dbReference type="GeneTree" id="ENSGT00390000009819"/>
<reference evidence="6" key="2">
    <citation type="submission" date="2025-09" db="UniProtKB">
        <authorList>
            <consortium name="Ensembl"/>
        </authorList>
    </citation>
    <scope>IDENTIFICATION</scope>
</reference>
<comment type="similarity">
    <text evidence="1">Belongs to the eukaryotic ribosomal protein eS6 family.</text>
</comment>
<evidence type="ECO:0000256" key="3">
    <source>
        <dbReference type="ARBA" id="ARBA00023274"/>
    </source>
</evidence>
<dbReference type="GO" id="GO:0005840">
    <property type="term" value="C:ribosome"/>
    <property type="evidence" value="ECO:0007669"/>
    <property type="project" value="UniProtKB-KW"/>
</dbReference>
<evidence type="ECO:0000313" key="6">
    <source>
        <dbReference type="Ensembl" id="ENSMMSP00000010700.1"/>
    </source>
</evidence>
<keyword evidence="7" id="KW-1185">Reference proteome</keyword>
<reference evidence="6" key="1">
    <citation type="submission" date="2025-08" db="UniProtKB">
        <authorList>
            <consortium name="Ensembl"/>
        </authorList>
    </citation>
    <scope>IDENTIFICATION</scope>
</reference>
<protein>
    <recommendedName>
        <fullName evidence="4">Small ribosomal subunit protein eS6</fullName>
    </recommendedName>
    <alternativeName>
        <fullName evidence="5">40S ribosomal protein S6</fullName>
    </alternativeName>
</protein>
<keyword evidence="3" id="KW-0687">Ribonucleoprotein</keyword>
<evidence type="ECO:0000256" key="4">
    <source>
        <dbReference type="ARBA" id="ARBA00035278"/>
    </source>
</evidence>